<evidence type="ECO:0000313" key="3">
    <source>
        <dbReference type="Proteomes" id="UP001497512"/>
    </source>
</evidence>
<keyword evidence="3" id="KW-1185">Reference proteome</keyword>
<sequence length="310" mass="33523">MKLVEAEKYAVNDEELLESNLVSAGCDHHPAAAAAAAPGMYSKIMRKSESMPARSSKPAPHQTWTEMAMGISRSVQTIAGSVKTMTSKELQDHEEEQESVKTPLKNEISSCSDNWEQEELETINTWELMAGLDDLTPRPSPLPAADPPPLQFSEAAAASHDDDSSLQKDLEMIIKPVLAHVQRKKGSKTQLSRSRSLSSIEDLKAAASTVVELEMQMGERVVPLGKAPAHGPAHGPAQSVTDSSSQTMFSKFSSATATEEEEEVLGYNNNSTSLLLFDPDILASFAASSADGRTETQSQGRKLPEQKRST</sequence>
<gene>
    <name evidence="2" type="ORF">CSSPTR1EN2_LOCUS9737</name>
</gene>
<accession>A0ABP0U3L2</accession>
<protein>
    <submittedName>
        <fullName evidence="2">Uncharacterized protein</fullName>
    </submittedName>
</protein>
<feature type="region of interest" description="Disordered" evidence="1">
    <location>
        <begin position="288"/>
        <end position="310"/>
    </location>
</feature>
<feature type="region of interest" description="Disordered" evidence="1">
    <location>
        <begin position="88"/>
        <end position="107"/>
    </location>
</feature>
<feature type="compositionally biased region" description="Low complexity" evidence="1">
    <location>
        <begin position="227"/>
        <end position="257"/>
    </location>
</feature>
<dbReference type="EMBL" id="OZ019909">
    <property type="protein sequence ID" value="CAK9209448.1"/>
    <property type="molecule type" value="Genomic_DNA"/>
</dbReference>
<dbReference type="Proteomes" id="UP001497512">
    <property type="component" value="Chromosome 17"/>
</dbReference>
<name>A0ABP0U3L2_9BRYO</name>
<evidence type="ECO:0000313" key="2">
    <source>
        <dbReference type="EMBL" id="CAK9209448.1"/>
    </source>
</evidence>
<evidence type="ECO:0000256" key="1">
    <source>
        <dbReference type="SAM" id="MobiDB-lite"/>
    </source>
</evidence>
<feature type="region of interest" description="Disordered" evidence="1">
    <location>
        <begin position="224"/>
        <end position="265"/>
    </location>
</feature>
<reference evidence="2" key="1">
    <citation type="submission" date="2024-02" db="EMBL/GenBank/DDBJ databases">
        <authorList>
            <consortium name="ELIXIR-Norway"/>
            <consortium name="Elixir Norway"/>
        </authorList>
    </citation>
    <scope>NUCLEOTIDE SEQUENCE</scope>
</reference>
<organism evidence="2 3">
    <name type="scientific">Sphagnum troendelagicum</name>
    <dbReference type="NCBI Taxonomy" id="128251"/>
    <lineage>
        <taxon>Eukaryota</taxon>
        <taxon>Viridiplantae</taxon>
        <taxon>Streptophyta</taxon>
        <taxon>Embryophyta</taxon>
        <taxon>Bryophyta</taxon>
        <taxon>Sphagnophytina</taxon>
        <taxon>Sphagnopsida</taxon>
        <taxon>Sphagnales</taxon>
        <taxon>Sphagnaceae</taxon>
        <taxon>Sphagnum</taxon>
    </lineage>
</organism>
<proteinExistence type="predicted"/>